<protein>
    <submittedName>
        <fullName evidence="1">Uncharacterized protein</fullName>
    </submittedName>
</protein>
<accession>A0ABQ9I284</accession>
<organism evidence="1 2">
    <name type="scientific">Dryococelus australis</name>
    <dbReference type="NCBI Taxonomy" id="614101"/>
    <lineage>
        <taxon>Eukaryota</taxon>
        <taxon>Metazoa</taxon>
        <taxon>Ecdysozoa</taxon>
        <taxon>Arthropoda</taxon>
        <taxon>Hexapoda</taxon>
        <taxon>Insecta</taxon>
        <taxon>Pterygota</taxon>
        <taxon>Neoptera</taxon>
        <taxon>Polyneoptera</taxon>
        <taxon>Phasmatodea</taxon>
        <taxon>Verophasmatodea</taxon>
        <taxon>Anareolatae</taxon>
        <taxon>Phasmatidae</taxon>
        <taxon>Eurycanthinae</taxon>
        <taxon>Dryococelus</taxon>
    </lineage>
</organism>
<comment type="caution">
    <text evidence="1">The sequence shown here is derived from an EMBL/GenBank/DDBJ whole genome shotgun (WGS) entry which is preliminary data.</text>
</comment>
<keyword evidence="2" id="KW-1185">Reference proteome</keyword>
<dbReference type="Proteomes" id="UP001159363">
    <property type="component" value="Chromosome 3"/>
</dbReference>
<reference evidence="1 2" key="1">
    <citation type="submission" date="2023-02" db="EMBL/GenBank/DDBJ databases">
        <title>LHISI_Scaffold_Assembly.</title>
        <authorList>
            <person name="Stuart O.P."/>
            <person name="Cleave R."/>
            <person name="Magrath M.J.L."/>
            <person name="Mikheyev A.S."/>
        </authorList>
    </citation>
    <scope>NUCLEOTIDE SEQUENCE [LARGE SCALE GENOMIC DNA]</scope>
    <source>
        <strain evidence="1">Daus_M_001</strain>
        <tissue evidence="1">Leg muscle</tissue>
    </source>
</reference>
<proteinExistence type="predicted"/>
<dbReference type="EMBL" id="JARBHB010000003">
    <property type="protein sequence ID" value="KAJ8890734.1"/>
    <property type="molecule type" value="Genomic_DNA"/>
</dbReference>
<name>A0ABQ9I284_9NEOP</name>
<evidence type="ECO:0000313" key="2">
    <source>
        <dbReference type="Proteomes" id="UP001159363"/>
    </source>
</evidence>
<gene>
    <name evidence="1" type="ORF">PR048_010243</name>
</gene>
<sequence>MEKKRGGLAAAAFSTSPPHPLHPVSLAIPIILLSPSLWRKKRDERSSSWSSLASAEVHVFPAVHVFDMENGVEVAKRLYGSPPTKANRVQSPAGPLTNLHTVGIVPDDDACQRVFSGFSRFPRPCIPTLLNYTYLVRTTILQLNPEAVVMAATSIGTAGLCTGSSLPPSRGERQCPPLSVARHWRRSDAARLHSLLEVGIPAYNYLAMHAPASATANNAGAVWGSTSYDFTSHSTSDLIVVDTTAVNKLIRLHEVQLLQLRIDVLFCICDVFGHSGANGSYGSDVDFFGSDTISVIDFFERHSCCSIAIDLFGRGPGSTSKALSPQSCSPGSESQILLPCSDAETEIFEDTYIHMCRCKRSLTFTQLLFLPLWYQVTVQLPSSSSNITVEIDFGLALASAERGMISPGMATSQAASTSTSAVPSFQIGMVPFSCDTYMTTSSAIMYRCYSTNNFFSCYIYKYSMEISNFSAQILRTSLPTLPAYLVPASSSPTGLPESSSGPLRHQCRFCEKTLSKSCHA</sequence>
<evidence type="ECO:0000313" key="1">
    <source>
        <dbReference type="EMBL" id="KAJ8890734.1"/>
    </source>
</evidence>